<evidence type="ECO:0000259" key="9">
    <source>
        <dbReference type="Pfam" id="PF00205"/>
    </source>
</evidence>
<keyword evidence="6 8" id="KW-0786">Thiamine pyrophosphate</keyword>
<evidence type="ECO:0000256" key="4">
    <source>
        <dbReference type="ARBA" id="ARBA00022793"/>
    </source>
</evidence>
<feature type="domain" description="Thiamine pyrophosphate enzyme TPP-binding" evidence="10">
    <location>
        <begin position="465"/>
        <end position="545"/>
    </location>
</feature>
<evidence type="ECO:0000259" key="11">
    <source>
        <dbReference type="Pfam" id="PF02776"/>
    </source>
</evidence>
<evidence type="ECO:0000313" key="13">
    <source>
        <dbReference type="Proteomes" id="UP001497383"/>
    </source>
</evidence>
<keyword evidence="5" id="KW-0460">Magnesium</keyword>
<dbReference type="InterPro" id="IPR011766">
    <property type="entry name" value="TPP_enzyme_TPP-bd"/>
</dbReference>
<feature type="domain" description="Thiamine pyrophosphate enzyme N-terminal TPP-binding" evidence="11">
    <location>
        <begin position="32"/>
        <end position="141"/>
    </location>
</feature>
<dbReference type="RefSeq" id="XP_066828415.1">
    <property type="nucleotide sequence ID" value="XM_066971369.1"/>
</dbReference>
<evidence type="ECO:0000259" key="10">
    <source>
        <dbReference type="Pfam" id="PF02775"/>
    </source>
</evidence>
<dbReference type="SUPFAM" id="SSF52518">
    <property type="entry name" value="Thiamin diphosphate-binding fold (THDP-binding)"/>
    <property type="match status" value="2"/>
</dbReference>
<feature type="domain" description="Thiamine pyrophosphate enzyme central" evidence="9">
    <location>
        <begin position="251"/>
        <end position="371"/>
    </location>
</feature>
<evidence type="ECO:0000313" key="12">
    <source>
        <dbReference type="EMBL" id="CAK9437001.1"/>
    </source>
</evidence>
<evidence type="ECO:0008006" key="14">
    <source>
        <dbReference type="Google" id="ProtNLM"/>
    </source>
</evidence>
<dbReference type="Gene3D" id="3.40.50.970">
    <property type="match status" value="2"/>
</dbReference>
<dbReference type="PANTHER" id="PTHR43452">
    <property type="entry name" value="PYRUVATE DECARBOXYLASE"/>
    <property type="match status" value="1"/>
</dbReference>
<proteinExistence type="inferred from homology"/>
<dbReference type="Gene3D" id="3.40.50.1220">
    <property type="entry name" value="TPP-binding domain"/>
    <property type="match status" value="1"/>
</dbReference>
<keyword evidence="3" id="KW-0479">Metal-binding</keyword>
<dbReference type="SUPFAM" id="SSF52467">
    <property type="entry name" value="DHS-like NAD/FAD-binding domain"/>
    <property type="match status" value="1"/>
</dbReference>
<dbReference type="InterPro" id="IPR047214">
    <property type="entry name" value="TPP_PDC_IPDC"/>
</dbReference>
<keyword evidence="4" id="KW-0210">Decarboxylase</keyword>
<comment type="similarity">
    <text evidence="2 8">Belongs to the TPP enzyme family.</text>
</comment>
<protein>
    <recommendedName>
        <fullName evidence="14">Pyruvate decarboxylase</fullName>
    </recommendedName>
</protein>
<dbReference type="CDD" id="cd02005">
    <property type="entry name" value="TPP_PDC_IPDC"/>
    <property type="match status" value="1"/>
</dbReference>
<dbReference type="InterPro" id="IPR047213">
    <property type="entry name" value="TPP_PYR_PDC_IPDC-like"/>
</dbReference>
<gene>
    <name evidence="12" type="ORF">LODBEIA_P14770</name>
</gene>
<dbReference type="InterPro" id="IPR012001">
    <property type="entry name" value="Thiamin_PyroP_enz_TPP-bd_dom"/>
</dbReference>
<evidence type="ECO:0000256" key="7">
    <source>
        <dbReference type="ARBA" id="ARBA00023239"/>
    </source>
</evidence>
<dbReference type="PIRSF" id="PIRSF036565">
    <property type="entry name" value="Pyruvt_ip_decrb"/>
    <property type="match status" value="1"/>
</dbReference>
<keyword evidence="13" id="KW-1185">Reference proteome</keyword>
<comment type="cofactor">
    <cofactor evidence="1">
        <name>thiamine diphosphate</name>
        <dbReference type="ChEBI" id="CHEBI:58937"/>
    </cofactor>
</comment>
<dbReference type="PANTHER" id="PTHR43452:SF3">
    <property type="entry name" value="TRANSAMINATED AMINO ACID DECARBOXYLASE"/>
    <property type="match status" value="1"/>
</dbReference>
<evidence type="ECO:0000256" key="6">
    <source>
        <dbReference type="ARBA" id="ARBA00023052"/>
    </source>
</evidence>
<name>A0ABP0ZGF9_9ASCO</name>
<dbReference type="InterPro" id="IPR012000">
    <property type="entry name" value="Thiamin_PyroP_enz_cen_dom"/>
</dbReference>
<dbReference type="Pfam" id="PF00205">
    <property type="entry name" value="TPP_enzyme_M"/>
    <property type="match status" value="1"/>
</dbReference>
<dbReference type="InterPro" id="IPR029061">
    <property type="entry name" value="THDP-binding"/>
</dbReference>
<dbReference type="Pfam" id="PF02775">
    <property type="entry name" value="TPP_enzyme_C"/>
    <property type="match status" value="1"/>
</dbReference>
<dbReference type="CDD" id="cd07038">
    <property type="entry name" value="TPP_PYR_PDC_IPDC_like"/>
    <property type="match status" value="1"/>
</dbReference>
<dbReference type="Proteomes" id="UP001497383">
    <property type="component" value="Chromosome 2"/>
</dbReference>
<dbReference type="InterPro" id="IPR029035">
    <property type="entry name" value="DHS-like_NAD/FAD-binding_dom"/>
</dbReference>
<accession>A0ABP0ZGF9</accession>
<dbReference type="Pfam" id="PF02776">
    <property type="entry name" value="TPP_enzyme_N"/>
    <property type="match status" value="1"/>
</dbReference>
<evidence type="ECO:0000256" key="5">
    <source>
        <dbReference type="ARBA" id="ARBA00022842"/>
    </source>
</evidence>
<evidence type="ECO:0000256" key="3">
    <source>
        <dbReference type="ARBA" id="ARBA00022723"/>
    </source>
</evidence>
<evidence type="ECO:0000256" key="1">
    <source>
        <dbReference type="ARBA" id="ARBA00001964"/>
    </source>
</evidence>
<dbReference type="InterPro" id="IPR012110">
    <property type="entry name" value="PDC/IPDC-like"/>
</dbReference>
<organism evidence="12 13">
    <name type="scientific">Lodderomyces beijingensis</name>
    <dbReference type="NCBI Taxonomy" id="1775926"/>
    <lineage>
        <taxon>Eukaryota</taxon>
        <taxon>Fungi</taxon>
        <taxon>Dikarya</taxon>
        <taxon>Ascomycota</taxon>
        <taxon>Saccharomycotina</taxon>
        <taxon>Pichiomycetes</taxon>
        <taxon>Debaryomycetaceae</taxon>
        <taxon>Candida/Lodderomyces clade</taxon>
        <taxon>Lodderomyces</taxon>
    </lineage>
</organism>
<dbReference type="EMBL" id="OZ022406">
    <property type="protein sequence ID" value="CAK9437001.1"/>
    <property type="molecule type" value="Genomic_DNA"/>
</dbReference>
<evidence type="ECO:0000256" key="2">
    <source>
        <dbReference type="ARBA" id="ARBA00007812"/>
    </source>
</evidence>
<reference evidence="12 13" key="1">
    <citation type="submission" date="2024-03" db="EMBL/GenBank/DDBJ databases">
        <authorList>
            <person name="Brejova B."/>
        </authorList>
    </citation>
    <scope>NUCLEOTIDE SEQUENCE [LARGE SCALE GENOMIC DNA]</scope>
    <source>
        <strain evidence="12 13">CBS 14171</strain>
    </source>
</reference>
<dbReference type="GeneID" id="92206673"/>
<keyword evidence="7" id="KW-0456">Lyase</keyword>
<sequence>MPPVQLASPQVFSPTSSGSITPMDIPKDIFLGEYIFYRITEANPKLKSVFEIPGDFNLDFLEHAYSPLILNRGVKLINTCNELNGAYTADGYARVIDGLSVFISTFGVGELSAVNGIAGAFAEYSPVLHIVGTTALETQEQAKSKVENIHHLVPNHDICKPANHNVYKEMIKDISCVQESLTYDMNDNVAKIDRVLNTILQERRPGYLFIPRDVPNLQLPSQLLFSNPFSSASKYEHSLESEKLLKEVTDTILSHLYQSENPSVFSDCLTTRFGAQRELDLFLDQLPQSIKIFSSNFGRNVNETKPNYVGVYDGKTSSTPQVRSLLESSDFVLGLGVYETEMNNAAYSADFSNVANVVMVHPDYIRINSAIYHIKQVDGEKLFSISQLLVSLATNLDAGKITATVSNTYTYQPKDQYIPSASDVNYTPQSKLTDHFNSQLEPNDLFIVDTMSFVFGLPDIKFPAGAQLVSASAWGSIGYALPATFGATCAINDLGSNRRIVLVQGDGGAQMTIQELSSFVRYHTELPNKPHIYLINNDGYTIERKILGPNRSYNDINGSWKWGDLLSTFGGKQGKTHDSFKIANVEEFDRFFDKAHGPKKSSSRLQFYEIIAGKYDAPLKVDSLLGK</sequence>
<evidence type="ECO:0000256" key="8">
    <source>
        <dbReference type="RuleBase" id="RU362132"/>
    </source>
</evidence>